<name>A0A0F9IHM0_9ZZZZ</name>
<proteinExistence type="predicted"/>
<protein>
    <recommendedName>
        <fullName evidence="2">HNH nuclease domain-containing protein</fullName>
    </recommendedName>
</protein>
<accession>A0A0F9IHM0</accession>
<evidence type="ECO:0000313" key="1">
    <source>
        <dbReference type="EMBL" id="KKL86817.1"/>
    </source>
</evidence>
<gene>
    <name evidence="1" type="ORF">LCGC14_1940920</name>
</gene>
<dbReference type="EMBL" id="LAZR01021006">
    <property type="protein sequence ID" value="KKL86817.1"/>
    <property type="molecule type" value="Genomic_DNA"/>
</dbReference>
<organism evidence="1">
    <name type="scientific">marine sediment metagenome</name>
    <dbReference type="NCBI Taxonomy" id="412755"/>
    <lineage>
        <taxon>unclassified sequences</taxon>
        <taxon>metagenomes</taxon>
        <taxon>ecological metagenomes</taxon>
    </lineage>
</organism>
<evidence type="ECO:0008006" key="2">
    <source>
        <dbReference type="Google" id="ProtNLM"/>
    </source>
</evidence>
<dbReference type="AlphaFoldDB" id="A0A0F9IHM0"/>
<reference evidence="1" key="1">
    <citation type="journal article" date="2015" name="Nature">
        <title>Complex archaea that bridge the gap between prokaryotes and eukaryotes.</title>
        <authorList>
            <person name="Spang A."/>
            <person name="Saw J.H."/>
            <person name="Jorgensen S.L."/>
            <person name="Zaremba-Niedzwiedzka K."/>
            <person name="Martijn J."/>
            <person name="Lind A.E."/>
            <person name="van Eijk R."/>
            <person name="Schleper C."/>
            <person name="Guy L."/>
            <person name="Ettema T.J."/>
        </authorList>
    </citation>
    <scope>NUCLEOTIDE SEQUENCE</scope>
</reference>
<sequence length="133" mass="15715">MGRPKGRVPWNKGQTQFTDERIKKWSGENHFNWKGGKAFVTRIRRCSRYTEWVKAIFKRDNYTCQMCPKRGGNLQADHYPKMFCDIVSDNNISSYKEALNCQELWNINNGRTLCVPCHKKTFKFKGNQFIQVN</sequence>
<comment type="caution">
    <text evidence="1">The sequence shown here is derived from an EMBL/GenBank/DDBJ whole genome shotgun (WGS) entry which is preliminary data.</text>
</comment>